<evidence type="ECO:0000256" key="2">
    <source>
        <dbReference type="ARBA" id="ARBA00022801"/>
    </source>
</evidence>
<dbReference type="PANTHER" id="PTHR42721">
    <property type="entry name" value="SUGAR HYDROLASE-RELATED"/>
    <property type="match status" value="1"/>
</dbReference>
<sequence length="431" mass="47280">MDVNCGSYLKNYTKSAIQQKKLAESQVDRALHNLFAVRMRLGLFNGNPNQHLFGNIGPDQVCTKEHQQLALEAARNGIVLLKNSNKLLPFSKSQTSSLAVIGPNAHNAYALLGNYEGPPCKSLEIDKVLQGYVKNTLYHKGCNAVNCTFAAIGDAVKIAKQADRVVLVMGLDQSQETEDHDRVDLTLPGQQESLIRAVAAASKKPVVLVLVCGGPVDVSFAKDDPKIGSILWAGYPGEAGGIAIAEIIFGEHNPGLNHRRGYPGRAYRFYKGPKVFEFGYGLSFSTYSYEFIPSIPNTIQLHQLMPSFQANGDEGSRSTRVTCQFREIGADICEKLKFSTHVGVENTGDMAGKHPVLLFVRHGRPSNGRPVKQLVGFESVSLNARERAKVEFVLSPCEHLSTANEDGVMVIEEGYRHLVVEDREYPINVVL</sequence>
<dbReference type="EMBL" id="JABTTQ020001434">
    <property type="protein sequence ID" value="KAK6131149.1"/>
    <property type="molecule type" value="Genomic_DNA"/>
</dbReference>
<dbReference type="Gene3D" id="2.60.40.10">
    <property type="entry name" value="Immunoglobulins"/>
    <property type="match status" value="1"/>
</dbReference>
<dbReference type="Proteomes" id="UP001318860">
    <property type="component" value="Unassembled WGS sequence"/>
</dbReference>
<dbReference type="Gene3D" id="3.40.50.1700">
    <property type="entry name" value="Glycoside hydrolase family 3 C-terminal domain"/>
    <property type="match status" value="2"/>
</dbReference>
<reference evidence="5 6" key="1">
    <citation type="journal article" date="2021" name="Comput. Struct. Biotechnol. J.">
        <title>De novo genome assembly of the potent medicinal plant Rehmannia glutinosa using nanopore technology.</title>
        <authorList>
            <person name="Ma L."/>
            <person name="Dong C."/>
            <person name="Song C."/>
            <person name="Wang X."/>
            <person name="Zheng X."/>
            <person name="Niu Y."/>
            <person name="Chen S."/>
            <person name="Feng W."/>
        </authorList>
    </citation>
    <scope>NUCLEOTIDE SEQUENCE [LARGE SCALE GENOMIC DNA]</scope>
    <source>
        <strain evidence="5">DH-2019</strain>
    </source>
</reference>
<dbReference type="Pfam" id="PF01915">
    <property type="entry name" value="Glyco_hydro_3_C"/>
    <property type="match status" value="1"/>
</dbReference>
<dbReference type="InterPro" id="IPR036881">
    <property type="entry name" value="Glyco_hydro_3_C_sf"/>
</dbReference>
<dbReference type="SMART" id="SM01217">
    <property type="entry name" value="Fn3_like"/>
    <property type="match status" value="1"/>
</dbReference>
<protein>
    <recommendedName>
        <fullName evidence="4">Fibronectin type III-like domain-containing protein</fullName>
    </recommendedName>
</protein>
<dbReference type="Pfam" id="PF14310">
    <property type="entry name" value="Fn3-like"/>
    <property type="match status" value="1"/>
</dbReference>
<dbReference type="SUPFAM" id="SSF51445">
    <property type="entry name" value="(Trans)glycosidases"/>
    <property type="match status" value="1"/>
</dbReference>
<keyword evidence="6" id="KW-1185">Reference proteome</keyword>
<evidence type="ECO:0000313" key="5">
    <source>
        <dbReference type="EMBL" id="KAK6131149.1"/>
    </source>
</evidence>
<keyword evidence="3" id="KW-0326">Glycosidase</keyword>
<name>A0ABR0VAB8_REHGL</name>
<gene>
    <name evidence="5" type="ORF">DH2020_035111</name>
</gene>
<dbReference type="InterPro" id="IPR017853">
    <property type="entry name" value="GH"/>
</dbReference>
<evidence type="ECO:0000313" key="6">
    <source>
        <dbReference type="Proteomes" id="UP001318860"/>
    </source>
</evidence>
<dbReference type="Gene3D" id="3.20.20.300">
    <property type="entry name" value="Glycoside hydrolase, family 3, N-terminal domain"/>
    <property type="match status" value="1"/>
</dbReference>
<feature type="domain" description="Fibronectin type III-like" evidence="4">
    <location>
        <begin position="354"/>
        <end position="423"/>
    </location>
</feature>
<organism evidence="5 6">
    <name type="scientific">Rehmannia glutinosa</name>
    <name type="common">Chinese foxglove</name>
    <dbReference type="NCBI Taxonomy" id="99300"/>
    <lineage>
        <taxon>Eukaryota</taxon>
        <taxon>Viridiplantae</taxon>
        <taxon>Streptophyta</taxon>
        <taxon>Embryophyta</taxon>
        <taxon>Tracheophyta</taxon>
        <taxon>Spermatophyta</taxon>
        <taxon>Magnoliopsida</taxon>
        <taxon>eudicotyledons</taxon>
        <taxon>Gunneridae</taxon>
        <taxon>Pentapetalae</taxon>
        <taxon>asterids</taxon>
        <taxon>lamiids</taxon>
        <taxon>Lamiales</taxon>
        <taxon>Orobanchaceae</taxon>
        <taxon>Rehmannieae</taxon>
        <taxon>Rehmannia</taxon>
    </lineage>
</organism>
<keyword evidence="2" id="KW-0378">Hydrolase</keyword>
<proteinExistence type="inferred from homology"/>
<dbReference type="PANTHER" id="PTHR42721:SF3">
    <property type="entry name" value="BETA-D-XYLOSIDASE 5-RELATED"/>
    <property type="match status" value="1"/>
</dbReference>
<evidence type="ECO:0000259" key="4">
    <source>
        <dbReference type="SMART" id="SM01217"/>
    </source>
</evidence>
<dbReference type="SUPFAM" id="SSF52279">
    <property type="entry name" value="Beta-D-glucan exohydrolase, C-terminal domain"/>
    <property type="match status" value="1"/>
</dbReference>
<evidence type="ECO:0000256" key="1">
    <source>
        <dbReference type="ARBA" id="ARBA00005336"/>
    </source>
</evidence>
<dbReference type="InterPro" id="IPR013783">
    <property type="entry name" value="Ig-like_fold"/>
</dbReference>
<dbReference type="InterPro" id="IPR002772">
    <property type="entry name" value="Glyco_hydro_3_C"/>
</dbReference>
<accession>A0ABR0VAB8</accession>
<comment type="similarity">
    <text evidence="1">Belongs to the glycosyl hydrolase 3 family.</text>
</comment>
<dbReference type="InterPro" id="IPR036962">
    <property type="entry name" value="Glyco_hydro_3_N_sf"/>
</dbReference>
<dbReference type="InterPro" id="IPR026891">
    <property type="entry name" value="Fn3-like"/>
</dbReference>
<dbReference type="InterPro" id="IPR044993">
    <property type="entry name" value="BXL"/>
</dbReference>
<comment type="caution">
    <text evidence="5">The sequence shown here is derived from an EMBL/GenBank/DDBJ whole genome shotgun (WGS) entry which is preliminary data.</text>
</comment>
<evidence type="ECO:0000256" key="3">
    <source>
        <dbReference type="ARBA" id="ARBA00023295"/>
    </source>
</evidence>